<proteinExistence type="predicted"/>
<reference evidence="2 3" key="1">
    <citation type="submission" date="2019-06" db="EMBL/GenBank/DDBJ databases">
        <authorList>
            <person name="Jiang L."/>
        </authorList>
    </citation>
    <scope>NUCLEOTIDE SEQUENCE [LARGE SCALE GENOMIC DNA]</scope>
    <source>
        <strain evidence="2 3">YIM 48858</strain>
    </source>
</reference>
<sequence>MAGFAAGLVFGLLVGLTVLGALSVTRPELGREPAPVVAEEAPPEGPAPEVEPAISSSRRPVEE</sequence>
<dbReference type="RefSeq" id="WP_139083391.1">
    <property type="nucleotide sequence ID" value="NZ_VDFV01000051.1"/>
</dbReference>
<feature type="region of interest" description="Disordered" evidence="1">
    <location>
        <begin position="30"/>
        <end position="63"/>
    </location>
</feature>
<feature type="compositionally biased region" description="Polar residues" evidence="1">
    <location>
        <begin position="54"/>
        <end position="63"/>
    </location>
</feature>
<dbReference type="Proteomes" id="UP000305709">
    <property type="component" value="Unassembled WGS sequence"/>
</dbReference>
<dbReference type="EMBL" id="VDFV01000051">
    <property type="protein sequence ID" value="TNC63224.1"/>
    <property type="molecule type" value="Genomic_DNA"/>
</dbReference>
<organism evidence="2 3">
    <name type="scientific">Rubellimicrobium roseum</name>
    <dbReference type="NCBI Taxonomy" id="687525"/>
    <lineage>
        <taxon>Bacteria</taxon>
        <taxon>Pseudomonadati</taxon>
        <taxon>Pseudomonadota</taxon>
        <taxon>Alphaproteobacteria</taxon>
        <taxon>Rhodobacterales</taxon>
        <taxon>Roseobacteraceae</taxon>
        <taxon>Rubellimicrobium</taxon>
    </lineage>
</organism>
<name>A0A5C4N747_9RHOB</name>
<protein>
    <submittedName>
        <fullName evidence="2">Uncharacterized protein</fullName>
    </submittedName>
</protein>
<evidence type="ECO:0000256" key="1">
    <source>
        <dbReference type="SAM" id="MobiDB-lite"/>
    </source>
</evidence>
<keyword evidence="3" id="KW-1185">Reference proteome</keyword>
<accession>A0A5C4N747</accession>
<comment type="caution">
    <text evidence="2">The sequence shown here is derived from an EMBL/GenBank/DDBJ whole genome shotgun (WGS) entry which is preliminary data.</text>
</comment>
<dbReference type="AlphaFoldDB" id="A0A5C4N747"/>
<gene>
    <name evidence="2" type="ORF">FHG71_19615</name>
</gene>
<evidence type="ECO:0000313" key="2">
    <source>
        <dbReference type="EMBL" id="TNC63224.1"/>
    </source>
</evidence>
<evidence type="ECO:0000313" key="3">
    <source>
        <dbReference type="Proteomes" id="UP000305709"/>
    </source>
</evidence>